<dbReference type="PANTHER" id="PTHR43022:SF1">
    <property type="entry name" value="PROTEIN SMF"/>
    <property type="match status" value="1"/>
</dbReference>
<dbReference type="InterPro" id="IPR003488">
    <property type="entry name" value="DprA"/>
</dbReference>
<evidence type="ECO:0000259" key="2">
    <source>
        <dbReference type="Pfam" id="PF02481"/>
    </source>
</evidence>
<evidence type="ECO:0000256" key="1">
    <source>
        <dbReference type="ARBA" id="ARBA00006525"/>
    </source>
</evidence>
<dbReference type="InterPro" id="IPR057666">
    <property type="entry name" value="DrpA_SLOG"/>
</dbReference>
<proteinExistence type="inferred from homology"/>
<feature type="domain" description="Smf/DprA SLOG" evidence="2">
    <location>
        <begin position="110"/>
        <end position="303"/>
    </location>
</feature>
<gene>
    <name evidence="3" type="primary">dprA</name>
    <name evidence="3" type="ORF">F6B43_19115</name>
</gene>
<dbReference type="EMBL" id="VYSA01000007">
    <property type="protein sequence ID" value="KAA9104787.1"/>
    <property type="molecule type" value="Genomic_DNA"/>
</dbReference>
<dbReference type="AlphaFoldDB" id="A0A5J5IZ89"/>
<evidence type="ECO:0000313" key="3">
    <source>
        <dbReference type="EMBL" id="KAA9104787.1"/>
    </source>
</evidence>
<dbReference type="Pfam" id="PF02481">
    <property type="entry name" value="DNA_processg_A"/>
    <property type="match status" value="1"/>
</dbReference>
<dbReference type="SUPFAM" id="SSF102405">
    <property type="entry name" value="MCP/YpsA-like"/>
    <property type="match status" value="1"/>
</dbReference>
<sequence>MSTTTSTDLEARAAWSVITEPGDTVAGGFVAAIGPTDALSALENPVACITAIMDAGAASDQEQAAGAVQRWLPRMSAGTIDFALREASRHGIQMLDPAAVPGIADLGVLAPHLLWVRGDLDAAAGPLSSKIALVGARASTNYGDQVTRELATDLVGRGITIVSGAAYGIDGTAHRAALWNNGKTIAWLANGVDRAYPAGNRELIDRIAAHAGCAVISEIPPGSAPTRHRFLSRGRLIASAAATTVVVEAGWRSGSLNTASHAATMGRAIGAVPGPVTSAASAGCHRLIREFDAQLVTNADDAYGLLGR</sequence>
<comment type="similarity">
    <text evidence="1">Belongs to the DprA/Smf family.</text>
</comment>
<organism evidence="3 4">
    <name type="scientific">Microbacterium rhizomatis</name>
    <dbReference type="NCBI Taxonomy" id="1631477"/>
    <lineage>
        <taxon>Bacteria</taxon>
        <taxon>Bacillati</taxon>
        <taxon>Actinomycetota</taxon>
        <taxon>Actinomycetes</taxon>
        <taxon>Micrococcales</taxon>
        <taxon>Microbacteriaceae</taxon>
        <taxon>Microbacterium</taxon>
    </lineage>
</organism>
<dbReference type="NCBIfam" id="TIGR00732">
    <property type="entry name" value="dprA"/>
    <property type="match status" value="1"/>
</dbReference>
<keyword evidence="4" id="KW-1185">Reference proteome</keyword>
<dbReference type="GO" id="GO:0009294">
    <property type="term" value="P:DNA-mediated transformation"/>
    <property type="evidence" value="ECO:0007669"/>
    <property type="project" value="InterPro"/>
</dbReference>
<comment type="caution">
    <text evidence="3">The sequence shown here is derived from an EMBL/GenBank/DDBJ whole genome shotgun (WGS) entry which is preliminary data.</text>
</comment>
<name>A0A5J5IZ89_9MICO</name>
<dbReference type="RefSeq" id="WP_150450649.1">
    <property type="nucleotide sequence ID" value="NZ_VYSA01000007.1"/>
</dbReference>
<protein>
    <submittedName>
        <fullName evidence="3">DNA-protecting protein DprA</fullName>
    </submittedName>
</protein>
<evidence type="ECO:0000313" key="4">
    <source>
        <dbReference type="Proteomes" id="UP000325827"/>
    </source>
</evidence>
<accession>A0A5J5IZ89</accession>
<dbReference type="Gene3D" id="3.40.50.450">
    <property type="match status" value="1"/>
</dbReference>
<dbReference type="Proteomes" id="UP000325827">
    <property type="component" value="Unassembled WGS sequence"/>
</dbReference>
<dbReference type="PANTHER" id="PTHR43022">
    <property type="entry name" value="PROTEIN SMF"/>
    <property type="match status" value="1"/>
</dbReference>
<reference evidence="4" key="1">
    <citation type="submission" date="2019-09" db="EMBL/GenBank/DDBJ databases">
        <title>Mumia zhuanghuii sp. nov. isolated from the intestinal contents of plateau pika (Ochotona curzoniae) in the Qinghai-Tibet plateau of China.</title>
        <authorList>
            <person name="Tian Z."/>
        </authorList>
    </citation>
    <scope>NUCLEOTIDE SEQUENCE [LARGE SCALE GENOMIC DNA]</scope>
    <source>
        <strain evidence="4">JCM 30598</strain>
    </source>
</reference>
<dbReference type="OrthoDB" id="9785707at2"/>